<dbReference type="Proteomes" id="UP000092993">
    <property type="component" value="Unassembled WGS sequence"/>
</dbReference>
<gene>
    <name evidence="2" type="ORF">A0H81_04769</name>
</gene>
<feature type="compositionally biased region" description="Basic and acidic residues" evidence="1">
    <location>
        <begin position="129"/>
        <end position="144"/>
    </location>
</feature>
<protein>
    <recommendedName>
        <fullName evidence="4">F-box domain-containing protein</fullName>
    </recommendedName>
</protein>
<dbReference type="AlphaFoldDB" id="A0A1C7MEP1"/>
<dbReference type="EMBL" id="LUGG01000004">
    <property type="protein sequence ID" value="OBZ75375.1"/>
    <property type="molecule type" value="Genomic_DNA"/>
</dbReference>
<feature type="region of interest" description="Disordered" evidence="1">
    <location>
        <begin position="123"/>
        <end position="148"/>
    </location>
</feature>
<feature type="compositionally biased region" description="Low complexity" evidence="1">
    <location>
        <begin position="318"/>
        <end position="334"/>
    </location>
</feature>
<evidence type="ECO:0008006" key="4">
    <source>
        <dbReference type="Google" id="ProtNLM"/>
    </source>
</evidence>
<proteinExistence type="predicted"/>
<dbReference type="CDD" id="cd09917">
    <property type="entry name" value="F-box_SF"/>
    <property type="match status" value="1"/>
</dbReference>
<name>A0A1C7MEP1_GRIFR</name>
<reference evidence="2 3" key="1">
    <citation type="submission" date="2016-03" db="EMBL/GenBank/DDBJ databases">
        <title>Whole genome sequencing of Grifola frondosa 9006-11.</title>
        <authorList>
            <person name="Min B."/>
            <person name="Park H."/>
            <person name="Kim J.-G."/>
            <person name="Cho H."/>
            <person name="Oh Y.-L."/>
            <person name="Kong W.-S."/>
            <person name="Choi I.-G."/>
        </authorList>
    </citation>
    <scope>NUCLEOTIDE SEQUENCE [LARGE SCALE GENOMIC DNA]</scope>
    <source>
        <strain evidence="2 3">9006-11</strain>
    </source>
</reference>
<sequence>MLLMDTKLPAELCYKILSHMDPPSRVALLRTSRAVHAALRTEVALQNLRDALRFTPLCLASSNSALFLLTHVDIVRSAENAEITLHARQPHFAFSPVDASIRGPLSVENDDVRVAPDYWRVPGTLTTDAESKQQDTPNTEHEDPGPQPWFARDDTLALDWDTDCGHGAQLIRVRGTHLRSRFPCSACDGKRNVSARSASAALRLAYPDVFVDSPGYMLPCPVCIGHNAALQSKQETAQIFPTAAAAAATTAALELKLRPVRAHDALLLLHSHPRTPISCPRSHAARPDQSNKLHLSLETRTQTRNEVRFSHTYFPAPRSNTRVTSTSRTARTHT</sequence>
<evidence type="ECO:0000313" key="3">
    <source>
        <dbReference type="Proteomes" id="UP000092993"/>
    </source>
</evidence>
<feature type="region of interest" description="Disordered" evidence="1">
    <location>
        <begin position="310"/>
        <end position="334"/>
    </location>
</feature>
<evidence type="ECO:0000313" key="2">
    <source>
        <dbReference type="EMBL" id="OBZ75375.1"/>
    </source>
</evidence>
<evidence type="ECO:0000256" key="1">
    <source>
        <dbReference type="SAM" id="MobiDB-lite"/>
    </source>
</evidence>
<comment type="caution">
    <text evidence="2">The sequence shown here is derived from an EMBL/GenBank/DDBJ whole genome shotgun (WGS) entry which is preliminary data.</text>
</comment>
<dbReference type="InterPro" id="IPR036047">
    <property type="entry name" value="F-box-like_dom_sf"/>
</dbReference>
<dbReference type="SUPFAM" id="SSF81383">
    <property type="entry name" value="F-box domain"/>
    <property type="match status" value="1"/>
</dbReference>
<keyword evidence="3" id="KW-1185">Reference proteome</keyword>
<accession>A0A1C7MEP1</accession>
<organism evidence="2 3">
    <name type="scientific">Grifola frondosa</name>
    <name type="common">Maitake</name>
    <name type="synonym">Polyporus frondosus</name>
    <dbReference type="NCBI Taxonomy" id="5627"/>
    <lineage>
        <taxon>Eukaryota</taxon>
        <taxon>Fungi</taxon>
        <taxon>Dikarya</taxon>
        <taxon>Basidiomycota</taxon>
        <taxon>Agaricomycotina</taxon>
        <taxon>Agaricomycetes</taxon>
        <taxon>Polyporales</taxon>
        <taxon>Grifolaceae</taxon>
        <taxon>Grifola</taxon>
    </lineage>
</organism>